<reference evidence="2 3" key="1">
    <citation type="submission" date="2020-08" db="EMBL/GenBank/DDBJ databases">
        <title>Genomic Encyclopedia of Type Strains, Phase IV (KMG-IV): sequencing the most valuable type-strain genomes for metagenomic binning, comparative biology and taxonomic classification.</title>
        <authorList>
            <person name="Goeker M."/>
        </authorList>
    </citation>
    <scope>NUCLEOTIDE SEQUENCE [LARGE SCALE GENOMIC DNA]</scope>
    <source>
        <strain evidence="2 3">DSM 27026</strain>
    </source>
</reference>
<sequence length="223" mass="24190">MIPPGTRLRVVGDVHGDSKAFAAAAETDRFVIQLGDLVDDGPDTPGALRIMFRLLEENRGLFILGNHDFKLARALRGDNVRGAPLSRTLAELPLNLRERTRDTIMAAPAWAMLGPKFFVHGSFHPGMLDEPPPAFPPGRANPLLARALYGQTSGRVTGSGKPERLLHWVEDIPCGMTVYAGHDQRSTDGRPYIRTARHGGTAVFLDTGAGKGGHLSWVDIDPD</sequence>
<dbReference type="SUPFAM" id="SSF56300">
    <property type="entry name" value="Metallo-dependent phosphatases"/>
    <property type="match status" value="1"/>
</dbReference>
<dbReference type="PANTHER" id="PTHR42850:SF4">
    <property type="entry name" value="ZINC-DEPENDENT ENDOPOLYPHOSPHATASE"/>
    <property type="match status" value="1"/>
</dbReference>
<keyword evidence="3" id="KW-1185">Reference proteome</keyword>
<evidence type="ECO:0000313" key="3">
    <source>
        <dbReference type="Proteomes" id="UP000553706"/>
    </source>
</evidence>
<dbReference type="InterPro" id="IPR029052">
    <property type="entry name" value="Metallo-depent_PP-like"/>
</dbReference>
<dbReference type="GO" id="GO:0005737">
    <property type="term" value="C:cytoplasm"/>
    <property type="evidence" value="ECO:0007669"/>
    <property type="project" value="TreeGrafter"/>
</dbReference>
<accession>A0A840VA04</accession>
<dbReference type="InterPro" id="IPR050126">
    <property type="entry name" value="Ap4A_hydrolase"/>
</dbReference>
<dbReference type="GO" id="GO:0008803">
    <property type="term" value="F:bis(5'-nucleosyl)-tetraphosphatase (symmetrical) activity"/>
    <property type="evidence" value="ECO:0007669"/>
    <property type="project" value="TreeGrafter"/>
</dbReference>
<dbReference type="GO" id="GO:0004722">
    <property type="term" value="F:protein serine/threonine phosphatase activity"/>
    <property type="evidence" value="ECO:0007669"/>
    <property type="project" value="UniProtKB-EC"/>
</dbReference>
<dbReference type="PANTHER" id="PTHR42850">
    <property type="entry name" value="METALLOPHOSPHOESTERASE"/>
    <property type="match status" value="1"/>
</dbReference>
<feature type="domain" description="Calcineurin-like phosphoesterase" evidence="1">
    <location>
        <begin position="7"/>
        <end position="76"/>
    </location>
</feature>
<dbReference type="AlphaFoldDB" id="A0A840VA04"/>
<evidence type="ECO:0000259" key="1">
    <source>
        <dbReference type="Pfam" id="PF00149"/>
    </source>
</evidence>
<proteinExistence type="predicted"/>
<dbReference type="Pfam" id="PF00149">
    <property type="entry name" value="Metallophos"/>
    <property type="match status" value="1"/>
</dbReference>
<dbReference type="Proteomes" id="UP000553706">
    <property type="component" value="Unassembled WGS sequence"/>
</dbReference>
<dbReference type="InterPro" id="IPR004843">
    <property type="entry name" value="Calcineurin-like_PHP"/>
</dbReference>
<comment type="caution">
    <text evidence="2">The sequence shown here is derived from an EMBL/GenBank/DDBJ whole genome shotgun (WGS) entry which is preliminary data.</text>
</comment>
<name>A0A840VA04_9PROT</name>
<gene>
    <name evidence="2" type="ORF">HNP71_000612</name>
</gene>
<dbReference type="EMBL" id="JACHFJ010000002">
    <property type="protein sequence ID" value="MBB5372374.1"/>
    <property type="molecule type" value="Genomic_DNA"/>
</dbReference>
<keyword evidence="2" id="KW-0378">Hydrolase</keyword>
<dbReference type="GO" id="GO:0110154">
    <property type="term" value="P:RNA decapping"/>
    <property type="evidence" value="ECO:0007669"/>
    <property type="project" value="TreeGrafter"/>
</dbReference>
<evidence type="ECO:0000313" key="2">
    <source>
        <dbReference type="EMBL" id="MBB5372374.1"/>
    </source>
</evidence>
<dbReference type="EC" id="3.1.3.16" evidence="2"/>
<organism evidence="2 3">
    <name type="scientific">Acidocella aromatica</name>
    <dbReference type="NCBI Taxonomy" id="1303579"/>
    <lineage>
        <taxon>Bacteria</taxon>
        <taxon>Pseudomonadati</taxon>
        <taxon>Pseudomonadota</taxon>
        <taxon>Alphaproteobacteria</taxon>
        <taxon>Acetobacterales</taxon>
        <taxon>Acidocellaceae</taxon>
        <taxon>Acidocella</taxon>
    </lineage>
</organism>
<protein>
    <submittedName>
        <fullName evidence="2">Protein phosphatase</fullName>
        <ecNumber evidence="2">3.1.3.16</ecNumber>
    </submittedName>
</protein>
<dbReference type="Gene3D" id="3.60.21.10">
    <property type="match status" value="1"/>
</dbReference>
<dbReference type="RefSeq" id="WP_183265392.1">
    <property type="nucleotide sequence ID" value="NZ_JACHFJ010000002.1"/>
</dbReference>